<dbReference type="PRINTS" id="PR00449">
    <property type="entry name" value="RASTRNSFRMNG"/>
</dbReference>
<feature type="domain" description="Tr-type G" evidence="3">
    <location>
        <begin position="112"/>
        <end position="257"/>
    </location>
</feature>
<dbReference type="GO" id="GO:0005525">
    <property type="term" value="F:GTP binding"/>
    <property type="evidence" value="ECO:0007669"/>
    <property type="project" value="UniProtKB-KW"/>
</dbReference>
<dbReference type="PANTHER" id="PTHR43721">
    <property type="entry name" value="ELONGATION FACTOR TU-RELATED"/>
    <property type="match status" value="1"/>
</dbReference>
<sequence length="502" mass="57555">MSKKLPPEVEEGNIEYKRKLCGLTKYRNIQLQSQMKWRIQEGNGCAIYLIGVDDDGSIVKLNTKDRKESLRNIKKIAKNIDAFVENIEFKSNYYEITIKNNFKNIDFYEKRIVFLGESNVGKSTLISVMTKNISDDGNGSARLALFNHKHEMFTGVTSSISIQYFDYKDSSKVNTKEYKIVLIDLPGNKKYKKTKYFGLQGLDPELVVYVIDNNTPLNKIKECINLTKFLKLPLLIVLNKVDLYDTSSIKRKIQNCDFIETSCTQNFNITELQHKFIKDNINTSSNLDYEIDDSSSLLSQILLEDDIIFQIYEVYHLTDLGLIVSGIQLAGEIKDKMKVKLGPLYTKNGPKFVDVNVTSIHSYEIPCNILHTDHLGTMVIQFKDNEAQKEFTSKMPKSIYLCNYILPLYDHIKCQLTLTNHVTNLKVGQQIQIFTRNLIIECILIDIENGKIIKKNETNIVTLRLAKQCYLRTLDKFIFDDGIIKGWGVIYKLTINSASGTG</sequence>
<keyword evidence="1" id="KW-0547">Nucleotide-binding</keyword>
<dbReference type="EMBL" id="CABVLZ010000004">
    <property type="protein sequence ID" value="VVU95445.1"/>
    <property type="molecule type" value="Genomic_DNA"/>
</dbReference>
<name>A0A5E8CLY0_9ZZZZ</name>
<dbReference type="AlphaFoldDB" id="A0A5E8CLY0"/>
<dbReference type="NCBIfam" id="TIGR00231">
    <property type="entry name" value="small_GTP"/>
    <property type="match status" value="1"/>
</dbReference>
<evidence type="ECO:0000259" key="3">
    <source>
        <dbReference type="Pfam" id="PF00009"/>
    </source>
</evidence>
<evidence type="ECO:0000313" key="4">
    <source>
        <dbReference type="EMBL" id="VVU95445.1"/>
    </source>
</evidence>
<dbReference type="PANTHER" id="PTHR43721:SF3">
    <property type="entry name" value="GTP-BINDING PROTEIN 2"/>
    <property type="match status" value="1"/>
</dbReference>
<gene>
    <name evidence="4" type="ORF">CPAV1605_1196</name>
</gene>
<proteinExistence type="predicted"/>
<dbReference type="Pfam" id="PF00009">
    <property type="entry name" value="GTP_EFTU"/>
    <property type="match status" value="1"/>
</dbReference>
<dbReference type="SUPFAM" id="SSF52540">
    <property type="entry name" value="P-loop containing nucleoside triphosphate hydrolases"/>
    <property type="match status" value="1"/>
</dbReference>
<dbReference type="InterPro" id="IPR027417">
    <property type="entry name" value="P-loop_NTPase"/>
</dbReference>
<dbReference type="InterPro" id="IPR009001">
    <property type="entry name" value="Transl_elong_EF1A/Init_IF2_C"/>
</dbReference>
<protein>
    <submittedName>
        <fullName evidence="4">Elongation factor Tu GTP binding domain</fullName>
    </submittedName>
</protein>
<dbReference type="InterPro" id="IPR000795">
    <property type="entry name" value="T_Tr_GTP-bd_dom"/>
</dbReference>
<evidence type="ECO:0000256" key="1">
    <source>
        <dbReference type="ARBA" id="ARBA00022741"/>
    </source>
</evidence>
<keyword evidence="2" id="KW-0342">GTP-binding</keyword>
<dbReference type="GO" id="GO:0003746">
    <property type="term" value="F:translation elongation factor activity"/>
    <property type="evidence" value="ECO:0007669"/>
    <property type="project" value="UniProtKB-KW"/>
</dbReference>
<dbReference type="InterPro" id="IPR005225">
    <property type="entry name" value="Small_GTP-bd"/>
</dbReference>
<evidence type="ECO:0000256" key="2">
    <source>
        <dbReference type="ARBA" id="ARBA00023134"/>
    </source>
</evidence>
<keyword evidence="4" id="KW-0648">Protein biosynthesis</keyword>
<dbReference type="GO" id="GO:0003924">
    <property type="term" value="F:GTPase activity"/>
    <property type="evidence" value="ECO:0007669"/>
    <property type="project" value="InterPro"/>
</dbReference>
<accession>A0A5E8CLY0</accession>
<dbReference type="SUPFAM" id="SSF50465">
    <property type="entry name" value="EF-Tu/eEF-1alpha/eIF2-gamma C-terminal domain"/>
    <property type="match status" value="1"/>
</dbReference>
<organism evidence="4">
    <name type="scientific">seawater metagenome</name>
    <dbReference type="NCBI Taxonomy" id="1561972"/>
    <lineage>
        <taxon>unclassified sequences</taxon>
        <taxon>metagenomes</taxon>
        <taxon>ecological metagenomes</taxon>
    </lineage>
</organism>
<reference evidence="4" key="1">
    <citation type="submission" date="2019-09" db="EMBL/GenBank/DDBJ databases">
        <authorList>
            <person name="Needham M D."/>
        </authorList>
    </citation>
    <scope>NUCLEOTIDE SEQUENCE</scope>
</reference>
<dbReference type="Gene3D" id="3.40.50.300">
    <property type="entry name" value="P-loop containing nucleotide triphosphate hydrolases"/>
    <property type="match status" value="1"/>
</dbReference>
<keyword evidence="4" id="KW-0251">Elongation factor</keyword>
<dbReference type="InterPro" id="IPR050055">
    <property type="entry name" value="EF-Tu_GTPase"/>
</dbReference>